<comment type="caution">
    <text evidence="10">The sequence shown here is derived from an EMBL/GenBank/DDBJ whole genome shotgun (WGS) entry which is preliminary data.</text>
</comment>
<evidence type="ECO:0000256" key="3">
    <source>
        <dbReference type="ARBA" id="ARBA00012856"/>
    </source>
</evidence>
<feature type="domain" description="DHFR" evidence="9">
    <location>
        <begin position="1"/>
        <end position="157"/>
    </location>
</feature>
<reference evidence="10 11" key="1">
    <citation type="submission" date="2017-05" db="EMBL/GenBank/DDBJ databases">
        <authorList>
            <person name="Varghese N."/>
            <person name="Submissions S."/>
        </authorList>
    </citation>
    <scope>NUCLEOTIDE SEQUENCE [LARGE SCALE GENOMIC DNA]</scope>
    <source>
        <strain evidence="10 11">DSM 29734</strain>
    </source>
</reference>
<evidence type="ECO:0000259" key="9">
    <source>
        <dbReference type="PROSITE" id="PS51330"/>
    </source>
</evidence>
<comment type="similarity">
    <text evidence="2 8">Belongs to the dihydrofolate reductase family.</text>
</comment>
<dbReference type="InterPro" id="IPR017925">
    <property type="entry name" value="DHFR_CS"/>
</dbReference>
<dbReference type="InterPro" id="IPR024072">
    <property type="entry name" value="DHFR-like_dom_sf"/>
</dbReference>
<evidence type="ECO:0000256" key="8">
    <source>
        <dbReference type="RuleBase" id="RU004474"/>
    </source>
</evidence>
<dbReference type="PROSITE" id="PS51330">
    <property type="entry name" value="DHFR_2"/>
    <property type="match status" value="1"/>
</dbReference>
<comment type="pathway">
    <text evidence="1">Cofactor biosynthesis; tetrahydrofolate biosynthesis; 5,6,7,8-tetrahydrofolate from 7,8-dihydrofolate: step 1/1.</text>
</comment>
<dbReference type="PROSITE" id="PS00075">
    <property type="entry name" value="DHFR_1"/>
    <property type="match status" value="1"/>
</dbReference>
<gene>
    <name evidence="10" type="ORF">SAMN06265373_102405</name>
</gene>
<dbReference type="SUPFAM" id="SSF53597">
    <property type="entry name" value="Dihydrofolate reductase-like"/>
    <property type="match status" value="1"/>
</dbReference>
<evidence type="ECO:0000256" key="5">
    <source>
        <dbReference type="ARBA" id="ARBA00022857"/>
    </source>
</evidence>
<dbReference type="CDD" id="cd00209">
    <property type="entry name" value="DHFR"/>
    <property type="match status" value="1"/>
</dbReference>
<dbReference type="EC" id="1.5.1.3" evidence="3"/>
<evidence type="ECO:0000256" key="7">
    <source>
        <dbReference type="ARBA" id="ARBA00025067"/>
    </source>
</evidence>
<dbReference type="PRINTS" id="PR00070">
    <property type="entry name" value="DHFR"/>
</dbReference>
<keyword evidence="6" id="KW-0560">Oxidoreductase</keyword>
<protein>
    <recommendedName>
        <fullName evidence="3">dihydrofolate reductase</fullName>
        <ecNumber evidence="3">1.5.1.3</ecNumber>
    </recommendedName>
</protein>
<keyword evidence="4" id="KW-0554">One-carbon metabolism</keyword>
<evidence type="ECO:0000256" key="4">
    <source>
        <dbReference type="ARBA" id="ARBA00022563"/>
    </source>
</evidence>
<sequence>MISLVVGRARNGAIGRDGDIPWFLPEDLKTFQRETLGGAIIMGRATWVSLPKKPLPRRFNIVVSSQNDAADVVVPSVAEAVKLAYAEGYHRVYGIGGFGIYSEMLPLADRLLISEVAMEVPDADTFFPEVDLAEWRLGSSRVLPGDGPTCEVREYLRR</sequence>
<dbReference type="Pfam" id="PF00186">
    <property type="entry name" value="DHFR_1"/>
    <property type="match status" value="1"/>
</dbReference>
<organism evidence="10 11">
    <name type="scientific">Shimia sagamensis</name>
    <dbReference type="NCBI Taxonomy" id="1566352"/>
    <lineage>
        <taxon>Bacteria</taxon>
        <taxon>Pseudomonadati</taxon>
        <taxon>Pseudomonadota</taxon>
        <taxon>Alphaproteobacteria</taxon>
        <taxon>Rhodobacterales</taxon>
        <taxon>Roseobacteraceae</taxon>
    </lineage>
</organism>
<dbReference type="InterPro" id="IPR012259">
    <property type="entry name" value="DHFR"/>
</dbReference>
<dbReference type="InterPro" id="IPR001796">
    <property type="entry name" value="DHFR_dom"/>
</dbReference>
<comment type="function">
    <text evidence="7">Key enzyme in folate metabolism. Catalyzes an essential reaction for de novo glycine and purine synthesis, and for DNA precursor synthesis.</text>
</comment>
<keyword evidence="5" id="KW-0521">NADP</keyword>
<evidence type="ECO:0000256" key="1">
    <source>
        <dbReference type="ARBA" id="ARBA00004903"/>
    </source>
</evidence>
<accession>A0ABY1NMK7</accession>
<dbReference type="Gene3D" id="3.40.430.10">
    <property type="entry name" value="Dihydrofolate Reductase, subunit A"/>
    <property type="match status" value="1"/>
</dbReference>
<evidence type="ECO:0000313" key="11">
    <source>
        <dbReference type="Proteomes" id="UP001157961"/>
    </source>
</evidence>
<evidence type="ECO:0000313" key="10">
    <source>
        <dbReference type="EMBL" id="SMP12896.1"/>
    </source>
</evidence>
<dbReference type="RefSeq" id="WP_283425145.1">
    <property type="nucleotide sequence ID" value="NZ_FXTY01000002.1"/>
</dbReference>
<dbReference type="Proteomes" id="UP001157961">
    <property type="component" value="Unassembled WGS sequence"/>
</dbReference>
<name>A0ABY1NMK7_9RHOB</name>
<dbReference type="PANTHER" id="PTHR48069:SF3">
    <property type="entry name" value="DIHYDROFOLATE REDUCTASE"/>
    <property type="match status" value="1"/>
</dbReference>
<keyword evidence="11" id="KW-1185">Reference proteome</keyword>
<proteinExistence type="inferred from homology"/>
<dbReference type="EMBL" id="FXTY01000002">
    <property type="protein sequence ID" value="SMP12896.1"/>
    <property type="molecule type" value="Genomic_DNA"/>
</dbReference>
<dbReference type="PANTHER" id="PTHR48069">
    <property type="entry name" value="DIHYDROFOLATE REDUCTASE"/>
    <property type="match status" value="1"/>
</dbReference>
<evidence type="ECO:0000256" key="2">
    <source>
        <dbReference type="ARBA" id="ARBA00009539"/>
    </source>
</evidence>
<evidence type="ECO:0000256" key="6">
    <source>
        <dbReference type="ARBA" id="ARBA00023002"/>
    </source>
</evidence>